<gene>
    <name evidence="1" type="ORF">J2W25_002486</name>
</gene>
<dbReference type="EMBL" id="JAUSRR010000004">
    <property type="protein sequence ID" value="MDP9923463.1"/>
    <property type="molecule type" value="Genomic_DNA"/>
</dbReference>
<proteinExistence type="predicted"/>
<organism evidence="1 2">
    <name type="scientific">Variovorax boronicumulans</name>
    <dbReference type="NCBI Taxonomy" id="436515"/>
    <lineage>
        <taxon>Bacteria</taxon>
        <taxon>Pseudomonadati</taxon>
        <taxon>Pseudomonadota</taxon>
        <taxon>Betaproteobacteria</taxon>
        <taxon>Burkholderiales</taxon>
        <taxon>Comamonadaceae</taxon>
        <taxon>Variovorax</taxon>
    </lineage>
</organism>
<dbReference type="RefSeq" id="WP_307636932.1">
    <property type="nucleotide sequence ID" value="NZ_JAUSRR010000004.1"/>
</dbReference>
<evidence type="ECO:0000313" key="1">
    <source>
        <dbReference type="EMBL" id="MDP9923463.1"/>
    </source>
</evidence>
<evidence type="ECO:0000313" key="2">
    <source>
        <dbReference type="Proteomes" id="UP001244295"/>
    </source>
</evidence>
<dbReference type="AlphaFoldDB" id="A0AAW8DVF2"/>
<comment type="caution">
    <text evidence="1">The sequence shown here is derived from an EMBL/GenBank/DDBJ whole genome shotgun (WGS) entry which is preliminary data.</text>
</comment>
<dbReference type="Proteomes" id="UP001244295">
    <property type="component" value="Unassembled WGS sequence"/>
</dbReference>
<sequence>MIDRMPFPKLHRSRAIAVTLAAVLALTACSTGLLRPEGPPLTALGHAADTPAAQLRWLDRVSWGANAGSQAELARDGLPRWMGRQLRPAPRPLPAAAQAQIDAMAISRTPLDQLVFALDARRKAADALPDEEAKKAARTAYQQELNTLAREAQQRFLLRALYAPNQLQEQMTWFWMNHFNVSIRKDLVRAMVGDYEENAIRPHALGKFRDLLGATARHPAMLRYLDNAQNAANRINENYARELMELHTLGVGGGYTQADVQELARVLTGVGVSVQPPDAAPPAVRPAVRADYVRQGLFEFHPNRHDYGPKTFLGQPIQARGLAETDEALDRLARAPATARFISRKLAVYFVADEPPPALVERMAATFTRSDGDIAATLQTLFESREFAASLGRKFRDPVHYVVAGVRLAYDERVVLNTTPMIGWINRMGETLYAHETPDGYPLNEAAWASAGQMNTRFEIARAIGTGGAVLFRTDDKAPLEKPPFPPLAESRAVHALQPGLSADTQQALAQAKNPPEWNTFLLASPELMRR</sequence>
<dbReference type="InterPro" id="IPR014917">
    <property type="entry name" value="DUF1800"/>
</dbReference>
<name>A0AAW8DVF2_9BURK</name>
<reference evidence="1" key="1">
    <citation type="submission" date="2023-07" db="EMBL/GenBank/DDBJ databases">
        <title>Sorghum-associated microbial communities from plants grown in Nebraska, USA.</title>
        <authorList>
            <person name="Schachtman D."/>
        </authorList>
    </citation>
    <scope>NUCLEOTIDE SEQUENCE</scope>
    <source>
        <strain evidence="1">DS2795</strain>
    </source>
</reference>
<accession>A0AAW8DVF2</accession>
<dbReference type="PROSITE" id="PS51257">
    <property type="entry name" value="PROKAR_LIPOPROTEIN"/>
    <property type="match status" value="1"/>
</dbReference>
<protein>
    <submittedName>
        <fullName evidence="1">Uncharacterized protein (DUF1800 family)</fullName>
    </submittedName>
</protein>
<dbReference type="Pfam" id="PF08811">
    <property type="entry name" value="DUF1800"/>
    <property type="match status" value="1"/>
</dbReference>